<keyword evidence="2" id="KW-0805">Transcription regulation</keyword>
<dbReference type="SUPFAM" id="SSF53822">
    <property type="entry name" value="Periplasmic binding protein-like I"/>
    <property type="match status" value="1"/>
</dbReference>
<accession>A0A2K9P533</accession>
<dbReference type="Pfam" id="PF13377">
    <property type="entry name" value="Peripla_BP_3"/>
    <property type="match status" value="1"/>
</dbReference>
<dbReference type="InterPro" id="IPR010982">
    <property type="entry name" value="Lambda_DNA-bd_dom_sf"/>
</dbReference>
<dbReference type="GO" id="GO:0003700">
    <property type="term" value="F:DNA-binding transcription factor activity"/>
    <property type="evidence" value="ECO:0007669"/>
    <property type="project" value="TreeGrafter"/>
</dbReference>
<dbReference type="GeneID" id="98063594"/>
<dbReference type="GO" id="GO:0000976">
    <property type="term" value="F:transcription cis-regulatory region binding"/>
    <property type="evidence" value="ECO:0007669"/>
    <property type="project" value="TreeGrafter"/>
</dbReference>
<dbReference type="CDD" id="cd01392">
    <property type="entry name" value="HTH_LacI"/>
    <property type="match status" value="1"/>
</dbReference>
<evidence type="ECO:0000256" key="2">
    <source>
        <dbReference type="ARBA" id="ARBA00023015"/>
    </source>
</evidence>
<dbReference type="RefSeq" id="WP_102366490.1">
    <property type="nucleotide sequence ID" value="NZ_CP020991.1"/>
</dbReference>
<evidence type="ECO:0000313" key="6">
    <source>
        <dbReference type="EMBL" id="AUO20364.1"/>
    </source>
</evidence>
<dbReference type="Proteomes" id="UP000235589">
    <property type="component" value="Chromosome"/>
</dbReference>
<organism evidence="6 7">
    <name type="scientific">Monoglobus pectinilyticus</name>
    <dbReference type="NCBI Taxonomy" id="1981510"/>
    <lineage>
        <taxon>Bacteria</taxon>
        <taxon>Bacillati</taxon>
        <taxon>Bacillota</taxon>
        <taxon>Clostridia</taxon>
        <taxon>Monoglobales</taxon>
        <taxon>Monoglobaceae</taxon>
        <taxon>Monoglobus</taxon>
    </lineage>
</organism>
<dbReference type="InterPro" id="IPR046335">
    <property type="entry name" value="LacI/GalR-like_sensor"/>
</dbReference>
<keyword evidence="7" id="KW-1185">Reference proteome</keyword>
<keyword evidence="4" id="KW-0804">Transcription</keyword>
<sequence length="342" mass="38579">MGVTIKDIAKKCGISITTVSLVLNHKGEHISKETKNKIYKAVEELNYQPNQVAVSMVTKRTNTIGLILPDISDLFYSSFAKEIERKFSEKNYNVIYGNTLSCFDTCMEYLHIFQKRNVDTIVIVYPDYAMTEAQKKRLNSFFDFSNTPVLWIDHGLLRKEESVVSVNQKMGGCLAVKHLIELGHTRIGCICGPHDSKISQERLKGYKETLNNAGISYDSQLVYHGEFDIESGSRGIEELLKYGITAVFACNDMMALGVYVQSRKMNFQIPEQLSVVGFDNVYLTGALEPPLTTIVQPIDELSEKIVSCALELINEKRYEHVVMNPSLKVRSSTAHPVMIKTQ</sequence>
<dbReference type="EMBL" id="CP020991">
    <property type="protein sequence ID" value="AUO20364.1"/>
    <property type="molecule type" value="Genomic_DNA"/>
</dbReference>
<dbReference type="CDD" id="cd06267">
    <property type="entry name" value="PBP1_LacI_sugar_binding-like"/>
    <property type="match status" value="1"/>
</dbReference>
<dbReference type="PROSITE" id="PS50932">
    <property type="entry name" value="HTH_LACI_2"/>
    <property type="match status" value="1"/>
</dbReference>
<evidence type="ECO:0000256" key="4">
    <source>
        <dbReference type="ARBA" id="ARBA00023163"/>
    </source>
</evidence>
<keyword evidence="3" id="KW-0238">DNA-binding</keyword>
<evidence type="ECO:0000313" key="7">
    <source>
        <dbReference type="Proteomes" id="UP000235589"/>
    </source>
</evidence>
<feature type="domain" description="HTH lacI-type" evidence="5">
    <location>
        <begin position="3"/>
        <end position="58"/>
    </location>
</feature>
<dbReference type="PANTHER" id="PTHR30146">
    <property type="entry name" value="LACI-RELATED TRANSCRIPTIONAL REPRESSOR"/>
    <property type="match status" value="1"/>
</dbReference>
<dbReference type="Gene3D" id="1.10.260.40">
    <property type="entry name" value="lambda repressor-like DNA-binding domains"/>
    <property type="match status" value="1"/>
</dbReference>
<keyword evidence="1" id="KW-0678">Repressor</keyword>
<dbReference type="PANTHER" id="PTHR30146:SF148">
    <property type="entry name" value="HTH-TYPE TRANSCRIPTIONAL REPRESSOR PURR-RELATED"/>
    <property type="match status" value="1"/>
</dbReference>
<dbReference type="OrthoDB" id="308642at2"/>
<evidence type="ECO:0000256" key="1">
    <source>
        <dbReference type="ARBA" id="ARBA00022491"/>
    </source>
</evidence>
<dbReference type="KEGG" id="mpec:B9O19_02223"/>
<dbReference type="InterPro" id="IPR000843">
    <property type="entry name" value="HTH_LacI"/>
</dbReference>
<dbReference type="Pfam" id="PF00356">
    <property type="entry name" value="LacI"/>
    <property type="match status" value="1"/>
</dbReference>
<dbReference type="SUPFAM" id="SSF47413">
    <property type="entry name" value="lambda repressor-like DNA-binding domains"/>
    <property type="match status" value="1"/>
</dbReference>
<dbReference type="AlphaFoldDB" id="A0A2K9P533"/>
<dbReference type="Gene3D" id="3.40.50.2300">
    <property type="match status" value="2"/>
</dbReference>
<dbReference type="SMART" id="SM00354">
    <property type="entry name" value="HTH_LACI"/>
    <property type="match status" value="1"/>
</dbReference>
<proteinExistence type="predicted"/>
<reference evidence="6 7" key="1">
    <citation type="submission" date="2017-04" db="EMBL/GenBank/DDBJ databases">
        <title>Monoglobus pectinilyticus 14 draft genome.</title>
        <authorList>
            <person name="Kim C."/>
            <person name="Rosendale D.I."/>
            <person name="Kelly W.J."/>
            <person name="Tannock G.W."/>
            <person name="Patchett M.L."/>
            <person name="Jordens J.Z."/>
        </authorList>
    </citation>
    <scope>NUCLEOTIDE SEQUENCE [LARGE SCALE GENOMIC DNA]</scope>
    <source>
        <strain evidence="6 7">14</strain>
    </source>
</reference>
<dbReference type="InterPro" id="IPR028082">
    <property type="entry name" value="Peripla_BP_I"/>
</dbReference>
<gene>
    <name evidence="6" type="ORF">B9O19_02223</name>
</gene>
<evidence type="ECO:0000259" key="5">
    <source>
        <dbReference type="PROSITE" id="PS50932"/>
    </source>
</evidence>
<protein>
    <submittedName>
        <fullName evidence="6">LacI family transcriptional regulator</fullName>
    </submittedName>
</protein>
<name>A0A2K9P533_9FIRM</name>
<evidence type="ECO:0000256" key="3">
    <source>
        <dbReference type="ARBA" id="ARBA00023125"/>
    </source>
</evidence>